<evidence type="ECO:0000256" key="4">
    <source>
        <dbReference type="ARBA" id="ARBA00022537"/>
    </source>
</evidence>
<organism evidence="16 17">
    <name type="scientific">Cordylochernes scorpioides</name>
    <dbReference type="NCBI Taxonomy" id="51811"/>
    <lineage>
        <taxon>Eukaryota</taxon>
        <taxon>Metazoa</taxon>
        <taxon>Ecdysozoa</taxon>
        <taxon>Arthropoda</taxon>
        <taxon>Chelicerata</taxon>
        <taxon>Arachnida</taxon>
        <taxon>Pseudoscorpiones</taxon>
        <taxon>Cheliferoidea</taxon>
        <taxon>Chernetidae</taxon>
        <taxon>Cordylochernes</taxon>
    </lineage>
</organism>
<keyword evidence="8" id="KW-0528">Neurotoxin</keyword>
<evidence type="ECO:0000313" key="16">
    <source>
        <dbReference type="EMBL" id="UYV65716.1"/>
    </source>
</evidence>
<dbReference type="Proteomes" id="UP001235939">
    <property type="component" value="Chromosome 03"/>
</dbReference>
<dbReference type="InterPro" id="IPR001660">
    <property type="entry name" value="SAM"/>
</dbReference>
<name>A0ABY6KBZ0_9ARAC</name>
<keyword evidence="6" id="KW-0808">Transferase</keyword>
<evidence type="ECO:0000256" key="12">
    <source>
        <dbReference type="ARBA" id="ARBA00033987"/>
    </source>
</evidence>
<dbReference type="SUPFAM" id="SSF48403">
    <property type="entry name" value="Ankyrin repeat"/>
    <property type="match status" value="1"/>
</dbReference>
<evidence type="ECO:0000256" key="13">
    <source>
        <dbReference type="PROSITE-ProRule" id="PRU00023"/>
    </source>
</evidence>
<feature type="region of interest" description="Disordered" evidence="14">
    <location>
        <begin position="174"/>
        <end position="206"/>
    </location>
</feature>
<evidence type="ECO:0000256" key="1">
    <source>
        <dbReference type="ARBA" id="ARBA00004175"/>
    </source>
</evidence>
<dbReference type="PANTHER" id="PTHR24171">
    <property type="entry name" value="ANKYRIN REPEAT DOMAIN-CONTAINING PROTEIN 39-RELATED"/>
    <property type="match status" value="1"/>
</dbReference>
<dbReference type="EC" id="2.4.2.30" evidence="2"/>
<evidence type="ECO:0000256" key="5">
    <source>
        <dbReference type="ARBA" id="ARBA00022676"/>
    </source>
</evidence>
<dbReference type="SUPFAM" id="SSF47769">
    <property type="entry name" value="SAM/Pointed domain"/>
    <property type="match status" value="1"/>
</dbReference>
<dbReference type="Pfam" id="PF00536">
    <property type="entry name" value="SAM_1"/>
    <property type="match status" value="1"/>
</dbReference>
<evidence type="ECO:0000259" key="15">
    <source>
        <dbReference type="PROSITE" id="PS50105"/>
    </source>
</evidence>
<dbReference type="PROSITE" id="PS50297">
    <property type="entry name" value="ANK_REP_REGION"/>
    <property type="match status" value="1"/>
</dbReference>
<keyword evidence="5" id="KW-0328">Glycosyltransferase</keyword>
<accession>A0ABY6KBZ0</accession>
<feature type="repeat" description="ANK" evidence="13">
    <location>
        <begin position="11"/>
        <end position="43"/>
    </location>
</feature>
<sequence>MQGDPDRCDNFGNTALHWAAARGHINCVSFLVNFGANLWALDNEYHSAKDVAAVHRREEVLRYLDDCIATQSATRRKQVARLKEKAVKDVEKRLKIINKLQNKALKRAEKETLEMSENVKNRCHIVLSAKDSQKYSEIVNDGYKKCGIQVQQSRRTVQPVSLRRPLQDLFDKQSIDVPDSGIGEESLQPEDSIGSAGSLARRSRSGSAPPVARFLASQGLLEYVAVFLREKIDLDALTLLTETDLRDLGLPLGPRRKLGRALELRKAAIADPGCVLDSRL</sequence>
<dbReference type="Gene3D" id="1.10.150.50">
    <property type="entry name" value="Transcription Factor, Ets-1"/>
    <property type="match status" value="1"/>
</dbReference>
<keyword evidence="7" id="KW-0677">Repeat</keyword>
<keyword evidence="10" id="KW-1053">Target membrane</keyword>
<comment type="similarity">
    <text evidence="11">Belongs to the ARTD/PARP family.</text>
</comment>
<dbReference type="InterPro" id="IPR002110">
    <property type="entry name" value="Ankyrin_rpt"/>
</dbReference>
<keyword evidence="6" id="KW-0548">Nucleotidyltransferase</keyword>
<evidence type="ECO:0000256" key="14">
    <source>
        <dbReference type="SAM" id="MobiDB-lite"/>
    </source>
</evidence>
<feature type="compositionally biased region" description="Low complexity" evidence="14">
    <location>
        <begin position="192"/>
        <end position="206"/>
    </location>
</feature>
<dbReference type="SMART" id="SM00248">
    <property type="entry name" value="ANK"/>
    <property type="match status" value="2"/>
</dbReference>
<dbReference type="Pfam" id="PF12796">
    <property type="entry name" value="Ank_2"/>
    <property type="match status" value="1"/>
</dbReference>
<evidence type="ECO:0000256" key="7">
    <source>
        <dbReference type="ARBA" id="ARBA00022737"/>
    </source>
</evidence>
<keyword evidence="8" id="KW-0638">Presynaptic neurotoxin</keyword>
<dbReference type="PROSITE" id="PS50088">
    <property type="entry name" value="ANK_REPEAT"/>
    <property type="match status" value="1"/>
</dbReference>
<keyword evidence="10" id="KW-0472">Membrane</keyword>
<evidence type="ECO:0000256" key="10">
    <source>
        <dbReference type="ARBA" id="ARBA00023298"/>
    </source>
</evidence>
<evidence type="ECO:0000256" key="9">
    <source>
        <dbReference type="ARBA" id="ARBA00023043"/>
    </source>
</evidence>
<comment type="catalytic activity">
    <reaction evidence="12">
        <text>NAD(+) + (ADP-D-ribosyl)n-acceptor = nicotinamide + (ADP-D-ribosyl)n+1-acceptor + H(+).</text>
        <dbReference type="EC" id="2.4.2.30"/>
    </reaction>
</comment>
<evidence type="ECO:0000256" key="6">
    <source>
        <dbReference type="ARBA" id="ARBA00022695"/>
    </source>
</evidence>
<keyword evidence="17" id="KW-1185">Reference proteome</keyword>
<reference evidence="16 17" key="1">
    <citation type="submission" date="2022-01" db="EMBL/GenBank/DDBJ databases">
        <title>A chromosomal length assembly of Cordylochernes scorpioides.</title>
        <authorList>
            <person name="Zeh D."/>
            <person name="Zeh J."/>
        </authorList>
    </citation>
    <scope>NUCLEOTIDE SEQUENCE [LARGE SCALE GENOMIC DNA]</scope>
    <source>
        <strain evidence="16">IN4F17</strain>
        <tissue evidence="16">Whole Body</tissue>
    </source>
</reference>
<dbReference type="PROSITE" id="PS50105">
    <property type="entry name" value="SAM_DOMAIN"/>
    <property type="match status" value="1"/>
</dbReference>
<dbReference type="EMBL" id="CP092865">
    <property type="protein sequence ID" value="UYV65716.1"/>
    <property type="molecule type" value="Genomic_DNA"/>
</dbReference>
<protein>
    <recommendedName>
        <fullName evidence="2">NAD(+) ADP-ribosyltransferase</fullName>
        <ecNumber evidence="2">2.4.2.30</ecNumber>
    </recommendedName>
</protein>
<proteinExistence type="inferred from homology"/>
<dbReference type="InterPro" id="IPR013761">
    <property type="entry name" value="SAM/pointed_sf"/>
</dbReference>
<comment type="subcellular location">
    <subcellularLocation>
        <location evidence="1">Target cell membrane</location>
    </subcellularLocation>
</comment>
<keyword evidence="3" id="KW-0268">Exocytosis</keyword>
<evidence type="ECO:0000313" key="17">
    <source>
        <dbReference type="Proteomes" id="UP001235939"/>
    </source>
</evidence>
<keyword evidence="8" id="KW-0800">Toxin</keyword>
<gene>
    <name evidence="16" type="ORF">LAZ67_3005209</name>
</gene>
<evidence type="ECO:0000256" key="3">
    <source>
        <dbReference type="ARBA" id="ARBA00022483"/>
    </source>
</evidence>
<dbReference type="InterPro" id="IPR036770">
    <property type="entry name" value="Ankyrin_rpt-contain_sf"/>
</dbReference>
<keyword evidence="9 13" id="KW-0040">ANK repeat</keyword>
<dbReference type="SMART" id="SM00454">
    <property type="entry name" value="SAM"/>
    <property type="match status" value="1"/>
</dbReference>
<keyword evidence="4" id="KW-1052">Target cell membrane</keyword>
<evidence type="ECO:0000256" key="8">
    <source>
        <dbReference type="ARBA" id="ARBA00023028"/>
    </source>
</evidence>
<evidence type="ECO:0000256" key="2">
    <source>
        <dbReference type="ARBA" id="ARBA00012020"/>
    </source>
</evidence>
<feature type="domain" description="SAM" evidence="15">
    <location>
        <begin position="206"/>
        <end position="250"/>
    </location>
</feature>
<evidence type="ECO:0000256" key="11">
    <source>
        <dbReference type="ARBA" id="ARBA00024347"/>
    </source>
</evidence>
<dbReference type="Gene3D" id="1.25.40.20">
    <property type="entry name" value="Ankyrin repeat-containing domain"/>
    <property type="match status" value="1"/>
</dbReference>